<keyword evidence="1" id="KW-0238">DNA-binding</keyword>
<dbReference type="SUPFAM" id="SSF47413">
    <property type="entry name" value="lambda repressor-like DNA-binding domains"/>
    <property type="match status" value="1"/>
</dbReference>
<accession>A0ABP3T405</accession>
<dbReference type="Pfam" id="PF01381">
    <property type="entry name" value="HTH_3"/>
    <property type="match status" value="1"/>
</dbReference>
<name>A0ABP3T405_9SPHN</name>
<evidence type="ECO:0000313" key="4">
    <source>
        <dbReference type="Proteomes" id="UP001500238"/>
    </source>
</evidence>
<keyword evidence="4" id="KW-1185">Reference proteome</keyword>
<dbReference type="RefSeq" id="WP_163956681.1">
    <property type="nucleotide sequence ID" value="NZ_BAAAES010000011.1"/>
</dbReference>
<comment type="caution">
    <text evidence="3">The sequence shown here is derived from an EMBL/GenBank/DDBJ whole genome shotgun (WGS) entry which is preliminary data.</text>
</comment>
<feature type="domain" description="HTH cro/C1-type" evidence="2">
    <location>
        <begin position="22"/>
        <end position="77"/>
    </location>
</feature>
<dbReference type="EMBL" id="BAAAES010000011">
    <property type="protein sequence ID" value="GAA0675069.1"/>
    <property type="molecule type" value="Genomic_DNA"/>
</dbReference>
<dbReference type="InterPro" id="IPR010982">
    <property type="entry name" value="Lambda_DNA-bd_dom_sf"/>
</dbReference>
<protein>
    <recommendedName>
        <fullName evidence="2">HTH cro/C1-type domain-containing protein</fullName>
    </recommendedName>
</protein>
<dbReference type="SMART" id="SM00530">
    <property type="entry name" value="HTH_XRE"/>
    <property type="match status" value="1"/>
</dbReference>
<dbReference type="PANTHER" id="PTHR46797">
    <property type="entry name" value="HTH-TYPE TRANSCRIPTIONAL REGULATOR"/>
    <property type="match status" value="1"/>
</dbReference>
<dbReference type="PANTHER" id="PTHR46797:SF1">
    <property type="entry name" value="METHYLPHOSPHONATE SYNTHASE"/>
    <property type="match status" value="1"/>
</dbReference>
<dbReference type="CDD" id="cd00093">
    <property type="entry name" value="HTH_XRE"/>
    <property type="match status" value="1"/>
</dbReference>
<dbReference type="Gene3D" id="1.10.260.40">
    <property type="entry name" value="lambda repressor-like DNA-binding domains"/>
    <property type="match status" value="1"/>
</dbReference>
<dbReference type="Proteomes" id="UP001500238">
    <property type="component" value="Unassembled WGS sequence"/>
</dbReference>
<proteinExistence type="predicted"/>
<evidence type="ECO:0000256" key="1">
    <source>
        <dbReference type="ARBA" id="ARBA00023125"/>
    </source>
</evidence>
<organism evidence="3 4">
    <name type="scientific">Sphingomonas insulae</name>
    <dbReference type="NCBI Taxonomy" id="424800"/>
    <lineage>
        <taxon>Bacteria</taxon>
        <taxon>Pseudomonadati</taxon>
        <taxon>Pseudomonadota</taxon>
        <taxon>Alphaproteobacteria</taxon>
        <taxon>Sphingomonadales</taxon>
        <taxon>Sphingomonadaceae</taxon>
        <taxon>Sphingomonas</taxon>
    </lineage>
</organism>
<gene>
    <name evidence="3" type="ORF">GCM10009102_29040</name>
</gene>
<evidence type="ECO:0000313" key="3">
    <source>
        <dbReference type="EMBL" id="GAA0675069.1"/>
    </source>
</evidence>
<dbReference type="InterPro" id="IPR050807">
    <property type="entry name" value="TransReg_Diox_bact_type"/>
</dbReference>
<sequence length="81" mass="9078">MPKYLEVDELGSPAAQLFGERLKQRRRACDLTQAQLAEQTDITAAYISLIERGRANPTLEMMVKLAETVGAEAWDMIRPAE</sequence>
<evidence type="ECO:0000259" key="2">
    <source>
        <dbReference type="PROSITE" id="PS50943"/>
    </source>
</evidence>
<dbReference type="InterPro" id="IPR001387">
    <property type="entry name" value="Cro/C1-type_HTH"/>
</dbReference>
<reference evidence="4" key="1">
    <citation type="journal article" date="2019" name="Int. J. Syst. Evol. Microbiol.">
        <title>The Global Catalogue of Microorganisms (GCM) 10K type strain sequencing project: providing services to taxonomists for standard genome sequencing and annotation.</title>
        <authorList>
            <consortium name="The Broad Institute Genomics Platform"/>
            <consortium name="The Broad Institute Genome Sequencing Center for Infectious Disease"/>
            <person name="Wu L."/>
            <person name="Ma J."/>
        </authorList>
    </citation>
    <scope>NUCLEOTIDE SEQUENCE [LARGE SCALE GENOMIC DNA]</scope>
    <source>
        <strain evidence="4">JCM 14603</strain>
    </source>
</reference>
<dbReference type="PROSITE" id="PS50943">
    <property type="entry name" value="HTH_CROC1"/>
    <property type="match status" value="1"/>
</dbReference>